<name>A0ABS7YED9_9BURK</name>
<evidence type="ECO:0000313" key="5">
    <source>
        <dbReference type="EMBL" id="MCA1857427.1"/>
    </source>
</evidence>
<dbReference type="CDD" id="cd00093">
    <property type="entry name" value="HTH_XRE"/>
    <property type="match status" value="1"/>
</dbReference>
<dbReference type="InterPro" id="IPR010982">
    <property type="entry name" value="Lambda_DNA-bd_dom_sf"/>
</dbReference>
<protein>
    <submittedName>
        <fullName evidence="5">XRE family transcriptional regulator</fullName>
    </submittedName>
</protein>
<dbReference type="InterPro" id="IPR039418">
    <property type="entry name" value="LexA-like"/>
</dbReference>
<organism evidence="5 6">
    <name type="scientific">Massilia hydrophila</name>
    <dbReference type="NCBI Taxonomy" id="3044279"/>
    <lineage>
        <taxon>Bacteria</taxon>
        <taxon>Pseudomonadati</taxon>
        <taxon>Pseudomonadota</taxon>
        <taxon>Betaproteobacteria</taxon>
        <taxon>Burkholderiales</taxon>
        <taxon>Oxalobacteraceae</taxon>
        <taxon>Telluria group</taxon>
        <taxon>Massilia</taxon>
    </lineage>
</organism>
<dbReference type="Pfam" id="PF00717">
    <property type="entry name" value="Peptidase_S24"/>
    <property type="match status" value="1"/>
</dbReference>
<keyword evidence="3" id="KW-0804">Transcription</keyword>
<evidence type="ECO:0000256" key="2">
    <source>
        <dbReference type="ARBA" id="ARBA00023125"/>
    </source>
</evidence>
<dbReference type="Gene3D" id="2.10.109.10">
    <property type="entry name" value="Umud Fragment, subunit A"/>
    <property type="match status" value="1"/>
</dbReference>
<sequence length="261" mass="28750">MPAQPLTTEQLEDAARLKKLFLSWQQQQRDASAPVSQEAAAERLGFNQSALSQYLNGKIPLNVGAATKFSELLGRSVAEFSPRLHDQLKEYASSVMPEESAASDAAPLPPGARRVVADDADEMVEIRKVRLKLRAGVSRFEAEPIDGDGDPLKVSRAELERQGLNPDKLIGIEVRGMSMEPLMFEGDTVVIDPTDKKLVSRELYALNFDGDCCVKQMLHKAGAWYLHSINSDHKPVRAESGQCDVIGRVVYQPGRPLKGRL</sequence>
<feature type="domain" description="HTH cro/C1-type" evidence="4">
    <location>
        <begin position="36"/>
        <end position="80"/>
    </location>
</feature>
<proteinExistence type="predicted"/>
<keyword evidence="2" id="KW-0238">DNA-binding</keyword>
<evidence type="ECO:0000259" key="4">
    <source>
        <dbReference type="PROSITE" id="PS50943"/>
    </source>
</evidence>
<dbReference type="InterPro" id="IPR001387">
    <property type="entry name" value="Cro/C1-type_HTH"/>
</dbReference>
<keyword evidence="6" id="KW-1185">Reference proteome</keyword>
<dbReference type="SUPFAM" id="SSF47413">
    <property type="entry name" value="lambda repressor-like DNA-binding domains"/>
    <property type="match status" value="1"/>
</dbReference>
<evidence type="ECO:0000256" key="1">
    <source>
        <dbReference type="ARBA" id="ARBA00023015"/>
    </source>
</evidence>
<dbReference type="EMBL" id="JAHYBX010000007">
    <property type="protein sequence ID" value="MCA1857427.1"/>
    <property type="molecule type" value="Genomic_DNA"/>
</dbReference>
<dbReference type="SMART" id="SM00530">
    <property type="entry name" value="HTH_XRE"/>
    <property type="match status" value="1"/>
</dbReference>
<gene>
    <name evidence="5" type="ORF">LE190_16055</name>
</gene>
<dbReference type="Pfam" id="PF01381">
    <property type="entry name" value="HTH_3"/>
    <property type="match status" value="1"/>
</dbReference>
<dbReference type="InterPro" id="IPR015927">
    <property type="entry name" value="Peptidase_S24_S26A/B/C"/>
</dbReference>
<evidence type="ECO:0000313" key="6">
    <source>
        <dbReference type="Proteomes" id="UP001198602"/>
    </source>
</evidence>
<accession>A0ABS7YED9</accession>
<dbReference type="PANTHER" id="PTHR40661">
    <property type="match status" value="1"/>
</dbReference>
<dbReference type="Proteomes" id="UP001198602">
    <property type="component" value="Unassembled WGS sequence"/>
</dbReference>
<evidence type="ECO:0000256" key="3">
    <source>
        <dbReference type="ARBA" id="ARBA00023163"/>
    </source>
</evidence>
<comment type="caution">
    <text evidence="5">The sequence shown here is derived from an EMBL/GenBank/DDBJ whole genome shotgun (WGS) entry which is preliminary data.</text>
</comment>
<dbReference type="PROSITE" id="PS50943">
    <property type="entry name" value="HTH_CROC1"/>
    <property type="match status" value="1"/>
</dbReference>
<dbReference type="CDD" id="cd06529">
    <property type="entry name" value="S24_LexA-like"/>
    <property type="match status" value="1"/>
</dbReference>
<dbReference type="PANTHER" id="PTHR40661:SF1">
    <property type="entry name" value="HTH CRO_C1-TYPE DOMAIN-CONTAINING PROTEIN"/>
    <property type="match status" value="1"/>
</dbReference>
<keyword evidence="1" id="KW-0805">Transcription regulation</keyword>
<dbReference type="Gene3D" id="1.10.260.40">
    <property type="entry name" value="lambda repressor-like DNA-binding domains"/>
    <property type="match status" value="1"/>
</dbReference>
<reference evidence="5 6" key="1">
    <citation type="submission" date="2021-07" db="EMBL/GenBank/DDBJ databases">
        <title>Characterization of Violacein-producing bacteria and related species.</title>
        <authorList>
            <person name="Wilson H.S."/>
            <person name="De Leon M.E."/>
        </authorList>
    </citation>
    <scope>NUCLEOTIDE SEQUENCE [LARGE SCALE GENOMIC DNA]</scope>
    <source>
        <strain evidence="5 6">HSC-2F05</strain>
    </source>
</reference>
<dbReference type="InterPro" id="IPR036286">
    <property type="entry name" value="LexA/Signal_pep-like_sf"/>
</dbReference>
<dbReference type="SUPFAM" id="SSF51306">
    <property type="entry name" value="LexA/Signal peptidase"/>
    <property type="match status" value="1"/>
</dbReference>
<dbReference type="RefSeq" id="WP_225239646.1">
    <property type="nucleotide sequence ID" value="NZ_JAHYBX010000007.1"/>
</dbReference>